<dbReference type="GO" id="GO:0016787">
    <property type="term" value="F:hydrolase activity"/>
    <property type="evidence" value="ECO:0007669"/>
    <property type="project" value="UniProtKB-KW"/>
</dbReference>
<dbReference type="SUPFAM" id="SSF53474">
    <property type="entry name" value="alpha/beta-Hydrolases"/>
    <property type="match status" value="1"/>
</dbReference>
<keyword evidence="3" id="KW-1185">Reference proteome</keyword>
<gene>
    <name evidence="2" type="ORF">GCM10022252_26090</name>
</gene>
<sequence>MSLTPVESGYAPVNGLDMYYEIHGTGRSLVLLHGSLSGIGTSFGAVLPSLARSRRVVAVEMQGHGRTADVDRPLTVEGMAEDVVALLGHLGVEEADLFGYSLGTAVAMKVAARHPGLVGRLVLASAGFHNGGLHPGVLDGIETLRPEDLAGSPFHEEYLATAPHPDRWPALVEKVKRLDADFPEWTPEAVRAIAAPMLIAAGDSDIVRPEHVVEMFRLVGGGVPGDLTELPASRLAILPGTTHLTIMHRAGLLVPMVESFLDGPVPALG</sequence>
<dbReference type="InterPro" id="IPR029058">
    <property type="entry name" value="AB_hydrolase_fold"/>
</dbReference>
<accession>A0ABP8ASC2</accession>
<dbReference type="PRINTS" id="PR00111">
    <property type="entry name" value="ABHYDROLASE"/>
</dbReference>
<dbReference type="Proteomes" id="UP001501251">
    <property type="component" value="Unassembled WGS sequence"/>
</dbReference>
<dbReference type="InterPro" id="IPR000073">
    <property type="entry name" value="AB_hydrolase_1"/>
</dbReference>
<comment type="caution">
    <text evidence="2">The sequence shown here is derived from an EMBL/GenBank/DDBJ whole genome shotgun (WGS) entry which is preliminary data.</text>
</comment>
<evidence type="ECO:0000259" key="1">
    <source>
        <dbReference type="Pfam" id="PF12697"/>
    </source>
</evidence>
<dbReference type="Pfam" id="PF12697">
    <property type="entry name" value="Abhydrolase_6"/>
    <property type="match status" value="1"/>
</dbReference>
<dbReference type="EMBL" id="BAABAQ010000003">
    <property type="protein sequence ID" value="GAA4189343.1"/>
    <property type="molecule type" value="Genomic_DNA"/>
</dbReference>
<organism evidence="2 3">
    <name type="scientific">Streptosporangium oxazolinicum</name>
    <dbReference type="NCBI Taxonomy" id="909287"/>
    <lineage>
        <taxon>Bacteria</taxon>
        <taxon>Bacillati</taxon>
        <taxon>Actinomycetota</taxon>
        <taxon>Actinomycetes</taxon>
        <taxon>Streptosporangiales</taxon>
        <taxon>Streptosporangiaceae</taxon>
        <taxon>Streptosporangium</taxon>
    </lineage>
</organism>
<protein>
    <submittedName>
        <fullName evidence="2">Alpha/beta hydrolase</fullName>
    </submittedName>
</protein>
<dbReference type="RefSeq" id="WP_344918060.1">
    <property type="nucleotide sequence ID" value="NZ_BAABAQ010000003.1"/>
</dbReference>
<proteinExistence type="predicted"/>
<dbReference type="Gene3D" id="3.40.50.1820">
    <property type="entry name" value="alpha/beta hydrolase"/>
    <property type="match status" value="1"/>
</dbReference>
<dbReference type="PANTHER" id="PTHR46331">
    <property type="entry name" value="VALACYCLOVIR HYDROLASE"/>
    <property type="match status" value="1"/>
</dbReference>
<feature type="domain" description="AB hydrolase-1" evidence="1">
    <location>
        <begin position="29"/>
        <end position="247"/>
    </location>
</feature>
<evidence type="ECO:0000313" key="3">
    <source>
        <dbReference type="Proteomes" id="UP001501251"/>
    </source>
</evidence>
<keyword evidence="2" id="KW-0378">Hydrolase</keyword>
<name>A0ABP8ASC2_9ACTN</name>
<dbReference type="PANTHER" id="PTHR46331:SF2">
    <property type="entry name" value="VALACYCLOVIR HYDROLASE"/>
    <property type="match status" value="1"/>
</dbReference>
<evidence type="ECO:0000313" key="2">
    <source>
        <dbReference type="EMBL" id="GAA4189343.1"/>
    </source>
</evidence>
<reference evidence="3" key="1">
    <citation type="journal article" date="2019" name="Int. J. Syst. Evol. Microbiol.">
        <title>The Global Catalogue of Microorganisms (GCM) 10K type strain sequencing project: providing services to taxonomists for standard genome sequencing and annotation.</title>
        <authorList>
            <consortium name="The Broad Institute Genomics Platform"/>
            <consortium name="The Broad Institute Genome Sequencing Center for Infectious Disease"/>
            <person name="Wu L."/>
            <person name="Ma J."/>
        </authorList>
    </citation>
    <scope>NUCLEOTIDE SEQUENCE [LARGE SCALE GENOMIC DNA]</scope>
    <source>
        <strain evidence="3">JCM 17388</strain>
    </source>
</reference>